<sequence>MRQPVIPLRRKFHWKQRGQDPVGDRVGADPQKPGLIYNDLCRWKPEIYANIAVQRRRYSTCTLHLPGHLPRLLPGRGPLVRTLQGLLKPGCL</sequence>
<dbReference type="AlphaFoldDB" id="A3CRD9"/>
<organism evidence="1 2">
    <name type="scientific">Methanoculleus marisnigri (strain ATCC 35101 / DSM 1498 / JR1)</name>
    <dbReference type="NCBI Taxonomy" id="368407"/>
    <lineage>
        <taxon>Archaea</taxon>
        <taxon>Methanobacteriati</taxon>
        <taxon>Methanobacteriota</taxon>
        <taxon>Stenosarchaea group</taxon>
        <taxon>Methanomicrobia</taxon>
        <taxon>Methanomicrobiales</taxon>
        <taxon>Methanomicrobiaceae</taxon>
        <taxon>Methanoculleus</taxon>
    </lineage>
</organism>
<keyword evidence="2" id="KW-1185">Reference proteome</keyword>
<reference evidence="1 2" key="1">
    <citation type="journal article" date="2009" name="Stand. Genomic Sci.">
        <title>Complete genome sequence of Methanoculleus marisnigri Romesser et al. 1981 type strain JR1.</title>
        <authorList>
            <person name="Anderson I.J."/>
            <person name="Sieprawska-Lupa M."/>
            <person name="Lapidus A."/>
            <person name="Nolan M."/>
            <person name="Copeland A."/>
            <person name="Glavina Del Rio T."/>
            <person name="Tice H."/>
            <person name="Dalin E."/>
            <person name="Barry K."/>
            <person name="Saunders E."/>
            <person name="Han C."/>
            <person name="Brettin T."/>
            <person name="Detter J.C."/>
            <person name="Bruce D."/>
            <person name="Mikhailova N."/>
            <person name="Pitluck S."/>
            <person name="Hauser L."/>
            <person name="Land M."/>
            <person name="Lucas S."/>
            <person name="Richardson P."/>
            <person name="Whitman W.B."/>
            <person name="Kyrpides N.C."/>
        </authorList>
    </citation>
    <scope>NUCLEOTIDE SEQUENCE [LARGE SCALE GENOMIC DNA]</scope>
    <source>
        <strain evidence="2">ATCC 35101 / DSM 1498 / JR1</strain>
    </source>
</reference>
<protein>
    <submittedName>
        <fullName evidence="1">Uncharacterized protein</fullName>
    </submittedName>
</protein>
<dbReference type="EMBL" id="CP000562">
    <property type="protein sequence ID" value="ABN55939.1"/>
    <property type="molecule type" value="Genomic_DNA"/>
</dbReference>
<accession>A3CRD9</accession>
<proteinExistence type="predicted"/>
<evidence type="ECO:0000313" key="1">
    <source>
        <dbReference type="EMBL" id="ABN55939.1"/>
    </source>
</evidence>
<name>A3CRD9_METMJ</name>
<dbReference type="KEGG" id="mem:Memar_0004"/>
<dbReference type="HOGENOM" id="CLU_2406394_0_0_2"/>
<evidence type="ECO:0000313" key="2">
    <source>
        <dbReference type="Proteomes" id="UP000002146"/>
    </source>
</evidence>
<gene>
    <name evidence="1" type="ordered locus">Memar_0004</name>
</gene>
<dbReference type="STRING" id="368407.Memar_0004"/>
<dbReference type="Proteomes" id="UP000002146">
    <property type="component" value="Chromosome"/>
</dbReference>